<dbReference type="InterPro" id="IPR002104">
    <property type="entry name" value="Integrase_catalytic"/>
</dbReference>
<protein>
    <submittedName>
        <fullName evidence="4">Tyrosine recombinase XerC</fullName>
    </submittedName>
</protein>
<accession>A0ABP9UYV4</accession>
<keyword evidence="1" id="KW-0233">DNA recombination</keyword>
<comment type="caution">
    <text evidence="4">The sequence shown here is derived from an EMBL/GenBank/DDBJ whole genome shotgun (WGS) entry which is preliminary data.</text>
</comment>
<reference evidence="4 5" key="1">
    <citation type="submission" date="2024-02" db="EMBL/GenBank/DDBJ databases">
        <title>Haloferula sargassicola NBRC 104335.</title>
        <authorList>
            <person name="Ichikawa N."/>
            <person name="Katano-Makiyama Y."/>
            <person name="Hidaka K."/>
        </authorList>
    </citation>
    <scope>NUCLEOTIDE SEQUENCE [LARGE SCALE GENOMIC DNA]</scope>
    <source>
        <strain evidence="4 5">NBRC 104335</strain>
    </source>
</reference>
<feature type="domain" description="Tyr recombinase" evidence="3">
    <location>
        <begin position="1"/>
        <end position="117"/>
    </location>
</feature>
<organism evidence="4 5">
    <name type="scientific">Haloferula sargassicola</name>
    <dbReference type="NCBI Taxonomy" id="490096"/>
    <lineage>
        <taxon>Bacteria</taxon>
        <taxon>Pseudomonadati</taxon>
        <taxon>Verrucomicrobiota</taxon>
        <taxon>Verrucomicrobiia</taxon>
        <taxon>Verrucomicrobiales</taxon>
        <taxon>Verrucomicrobiaceae</taxon>
        <taxon>Haloferula</taxon>
    </lineage>
</organism>
<feature type="compositionally biased region" description="Basic and acidic residues" evidence="2">
    <location>
        <begin position="120"/>
        <end position="138"/>
    </location>
</feature>
<evidence type="ECO:0000256" key="2">
    <source>
        <dbReference type="SAM" id="MobiDB-lite"/>
    </source>
</evidence>
<proteinExistence type="predicted"/>
<name>A0ABP9UYV4_9BACT</name>
<evidence type="ECO:0000313" key="5">
    <source>
        <dbReference type="Proteomes" id="UP001476282"/>
    </source>
</evidence>
<keyword evidence="5" id="KW-1185">Reference proteome</keyword>
<evidence type="ECO:0000313" key="4">
    <source>
        <dbReference type="EMBL" id="GAA5484549.1"/>
    </source>
</evidence>
<gene>
    <name evidence="4" type="primary">xerC_5</name>
    <name evidence="4" type="ORF">Hsar01_03793</name>
</gene>
<dbReference type="PROSITE" id="PS51898">
    <property type="entry name" value="TYR_RECOMBINASE"/>
    <property type="match status" value="1"/>
</dbReference>
<evidence type="ECO:0000256" key="1">
    <source>
        <dbReference type="ARBA" id="ARBA00023172"/>
    </source>
</evidence>
<feature type="region of interest" description="Disordered" evidence="2">
    <location>
        <begin position="115"/>
        <end position="138"/>
    </location>
</feature>
<dbReference type="RefSeq" id="WP_353568652.1">
    <property type="nucleotide sequence ID" value="NZ_BAABRI010000028.1"/>
</dbReference>
<dbReference type="InterPro" id="IPR011010">
    <property type="entry name" value="DNA_brk_join_enz"/>
</dbReference>
<sequence length="138" mass="15605">MSVSTQRGRPGTLKDYFSWLTKQNAIPANPASELEMPRPERRLSKEPLGLHQVEAVIAAPDIDRAGSCHLLRHTCATHMLKGGADIRFIQQQLGHEKLETTAIYTQVGIEQLKDVHRRTHPVEKRRRENGEDKPLVTP</sequence>
<dbReference type="Pfam" id="PF00589">
    <property type="entry name" value="Phage_integrase"/>
    <property type="match status" value="1"/>
</dbReference>
<evidence type="ECO:0000259" key="3">
    <source>
        <dbReference type="PROSITE" id="PS51898"/>
    </source>
</evidence>
<dbReference type="Proteomes" id="UP001476282">
    <property type="component" value="Unassembled WGS sequence"/>
</dbReference>
<dbReference type="EMBL" id="BAABRI010000028">
    <property type="protein sequence ID" value="GAA5484549.1"/>
    <property type="molecule type" value="Genomic_DNA"/>
</dbReference>
<dbReference type="InterPro" id="IPR013762">
    <property type="entry name" value="Integrase-like_cat_sf"/>
</dbReference>
<dbReference type="Gene3D" id="1.10.443.10">
    <property type="entry name" value="Intergrase catalytic core"/>
    <property type="match status" value="1"/>
</dbReference>
<dbReference type="SUPFAM" id="SSF56349">
    <property type="entry name" value="DNA breaking-rejoining enzymes"/>
    <property type="match status" value="1"/>
</dbReference>